<dbReference type="Pfam" id="PF09339">
    <property type="entry name" value="HTH_IclR"/>
    <property type="match status" value="1"/>
</dbReference>
<dbReference type="SUPFAM" id="SSF46785">
    <property type="entry name" value="Winged helix' DNA-binding domain"/>
    <property type="match status" value="1"/>
</dbReference>
<dbReference type="PROSITE" id="PS51078">
    <property type="entry name" value="ICLR_ED"/>
    <property type="match status" value="1"/>
</dbReference>
<keyword evidence="2 5" id="KW-0238">DNA-binding</keyword>
<keyword evidence="3" id="KW-0804">Transcription</keyword>
<dbReference type="PANTHER" id="PTHR30136:SF35">
    <property type="entry name" value="HTH-TYPE TRANSCRIPTIONAL REGULATOR RV1719"/>
    <property type="match status" value="1"/>
</dbReference>
<organism evidence="5 6">
    <name type="scientific">Acidovorax soli</name>
    <dbReference type="NCBI Taxonomy" id="592050"/>
    <lineage>
        <taxon>Bacteria</taxon>
        <taxon>Pseudomonadati</taxon>
        <taxon>Pseudomonadota</taxon>
        <taxon>Betaproteobacteria</taxon>
        <taxon>Burkholderiales</taxon>
        <taxon>Comamonadaceae</taxon>
        <taxon>Acidovorax</taxon>
    </lineage>
</organism>
<feature type="domain" description="IclR-ED" evidence="4">
    <location>
        <begin position="35"/>
        <end position="222"/>
    </location>
</feature>
<dbReference type="InterPro" id="IPR029016">
    <property type="entry name" value="GAF-like_dom_sf"/>
</dbReference>
<dbReference type="AlphaFoldDB" id="A0A7X0U7B2"/>
<dbReference type="PANTHER" id="PTHR30136">
    <property type="entry name" value="HELIX-TURN-HELIX TRANSCRIPTIONAL REGULATOR, ICLR FAMILY"/>
    <property type="match status" value="1"/>
</dbReference>
<protein>
    <submittedName>
        <fullName evidence="5">DNA-binding IclR family transcriptional regulator</fullName>
    </submittedName>
</protein>
<dbReference type="GO" id="GO:0045892">
    <property type="term" value="P:negative regulation of DNA-templated transcription"/>
    <property type="evidence" value="ECO:0007669"/>
    <property type="project" value="TreeGrafter"/>
</dbReference>
<dbReference type="EMBL" id="JACHLK010000001">
    <property type="protein sequence ID" value="MBB6557504.1"/>
    <property type="molecule type" value="Genomic_DNA"/>
</dbReference>
<dbReference type="SUPFAM" id="SSF55781">
    <property type="entry name" value="GAF domain-like"/>
    <property type="match status" value="1"/>
</dbReference>
<keyword evidence="6" id="KW-1185">Reference proteome</keyword>
<dbReference type="GO" id="GO:0003700">
    <property type="term" value="F:DNA-binding transcription factor activity"/>
    <property type="evidence" value="ECO:0007669"/>
    <property type="project" value="TreeGrafter"/>
</dbReference>
<reference evidence="5 6" key="1">
    <citation type="submission" date="2020-08" db="EMBL/GenBank/DDBJ databases">
        <title>Functional genomics of gut bacteria from endangered species of beetles.</title>
        <authorList>
            <person name="Carlos-Shanley C."/>
        </authorList>
    </citation>
    <scope>NUCLEOTIDE SEQUENCE [LARGE SCALE GENOMIC DNA]</scope>
    <source>
        <strain evidence="5 6">S00198</strain>
    </source>
</reference>
<dbReference type="Proteomes" id="UP000575083">
    <property type="component" value="Unassembled WGS sequence"/>
</dbReference>
<dbReference type="Gene3D" id="3.30.450.40">
    <property type="match status" value="1"/>
</dbReference>
<accession>A0A7X0U7B2</accession>
<dbReference type="InterPro" id="IPR050707">
    <property type="entry name" value="HTH_MetabolicPath_Reg"/>
</dbReference>
<sequence length="222" mass="23748">MTFAELVRALGAAKSSVHGFIRGLLAKGWLYEDQHRFYLGPAVYGLTLASGHIRAGSVTHQDLVALHEETGLAVFLGVQAGDHLIYIAEAGSDPVAGFEARSNIRRTLLSTAGGKALLAAKSPSERELYLRRRPREEAELVDVFLGELDGITKAQVAKNLNPARMRCGLATAVRSRAGDVVASVTVVGPIAEMEPRFAALSAALVKHASAWARLSTIPREVI</sequence>
<evidence type="ECO:0000256" key="3">
    <source>
        <dbReference type="ARBA" id="ARBA00023163"/>
    </source>
</evidence>
<proteinExistence type="predicted"/>
<dbReference type="InterPro" id="IPR036388">
    <property type="entry name" value="WH-like_DNA-bd_sf"/>
</dbReference>
<dbReference type="Pfam" id="PF01614">
    <property type="entry name" value="IclR_C"/>
    <property type="match status" value="1"/>
</dbReference>
<dbReference type="GO" id="GO:0003677">
    <property type="term" value="F:DNA binding"/>
    <property type="evidence" value="ECO:0007669"/>
    <property type="project" value="UniProtKB-KW"/>
</dbReference>
<name>A0A7X0U7B2_9BURK</name>
<evidence type="ECO:0000256" key="2">
    <source>
        <dbReference type="ARBA" id="ARBA00023125"/>
    </source>
</evidence>
<dbReference type="Gene3D" id="1.10.10.10">
    <property type="entry name" value="Winged helix-like DNA-binding domain superfamily/Winged helix DNA-binding domain"/>
    <property type="match status" value="1"/>
</dbReference>
<dbReference type="InterPro" id="IPR005471">
    <property type="entry name" value="Tscrpt_reg_IclR_N"/>
</dbReference>
<gene>
    <name evidence="5" type="ORF">HNP48_000168</name>
</gene>
<keyword evidence="1" id="KW-0805">Transcription regulation</keyword>
<evidence type="ECO:0000259" key="4">
    <source>
        <dbReference type="PROSITE" id="PS51078"/>
    </source>
</evidence>
<evidence type="ECO:0000256" key="1">
    <source>
        <dbReference type="ARBA" id="ARBA00023015"/>
    </source>
</evidence>
<evidence type="ECO:0000313" key="6">
    <source>
        <dbReference type="Proteomes" id="UP000575083"/>
    </source>
</evidence>
<comment type="caution">
    <text evidence="5">The sequence shown here is derived from an EMBL/GenBank/DDBJ whole genome shotgun (WGS) entry which is preliminary data.</text>
</comment>
<dbReference type="InterPro" id="IPR036390">
    <property type="entry name" value="WH_DNA-bd_sf"/>
</dbReference>
<evidence type="ECO:0000313" key="5">
    <source>
        <dbReference type="EMBL" id="MBB6557504.1"/>
    </source>
</evidence>
<dbReference type="InterPro" id="IPR014757">
    <property type="entry name" value="Tscrpt_reg_IclR_C"/>
</dbReference>